<gene>
    <name evidence="5" type="ORF">BHU72_13005</name>
</gene>
<dbReference type="PRINTS" id="PR00033">
    <property type="entry name" value="HTHASNC"/>
</dbReference>
<dbReference type="PANTHER" id="PTHR30154">
    <property type="entry name" value="LEUCINE-RESPONSIVE REGULATORY PROTEIN"/>
    <property type="match status" value="1"/>
</dbReference>
<dbReference type="InterPro" id="IPR019888">
    <property type="entry name" value="Tscrpt_reg_AsnC-like"/>
</dbReference>
<dbReference type="SUPFAM" id="SSF54909">
    <property type="entry name" value="Dimeric alpha+beta barrel"/>
    <property type="match status" value="1"/>
</dbReference>
<dbReference type="InterPro" id="IPR019885">
    <property type="entry name" value="Tscrpt_reg_HTH_AsnC-type_CS"/>
</dbReference>
<evidence type="ECO:0000256" key="1">
    <source>
        <dbReference type="ARBA" id="ARBA00023015"/>
    </source>
</evidence>
<dbReference type="STRING" id="1390249.BHU72_13005"/>
<evidence type="ECO:0000313" key="6">
    <source>
        <dbReference type="Proteomes" id="UP000095255"/>
    </source>
</evidence>
<feature type="domain" description="HTH asnC-type" evidence="4">
    <location>
        <begin position="1"/>
        <end position="62"/>
    </location>
</feature>
<dbReference type="Gene3D" id="1.10.10.10">
    <property type="entry name" value="Winged helix-like DNA-binding domain superfamily/Winged helix DNA-binding domain"/>
    <property type="match status" value="1"/>
</dbReference>
<dbReference type="InterPro" id="IPR019887">
    <property type="entry name" value="Tscrpt_reg_AsnC/Lrp_C"/>
</dbReference>
<keyword evidence="3" id="KW-0804">Transcription</keyword>
<dbReference type="Pfam" id="PF01037">
    <property type="entry name" value="AsnC_trans_reg"/>
    <property type="match status" value="1"/>
</dbReference>
<protein>
    <submittedName>
        <fullName evidence="5">AsnC family transcriptional regulator</fullName>
    </submittedName>
</protein>
<dbReference type="SUPFAM" id="SSF46785">
    <property type="entry name" value="Winged helix' DNA-binding domain"/>
    <property type="match status" value="1"/>
</dbReference>
<dbReference type="EMBL" id="MJAT01000003">
    <property type="protein sequence ID" value="OEH86524.1"/>
    <property type="molecule type" value="Genomic_DNA"/>
</dbReference>
<dbReference type="InterPro" id="IPR036390">
    <property type="entry name" value="WH_DNA-bd_sf"/>
</dbReference>
<dbReference type="InterPro" id="IPR000485">
    <property type="entry name" value="AsnC-type_HTH_dom"/>
</dbReference>
<sequence length="143" mass="16131">MDVIDRNMLAILQRDARITISELSKELALSRPSVAERLHRLQEKGVIEEFTARVSLPALGKDILLVILVSGLKVSIEDFEQFVKKEEEIIECHRVTGEVSYYLKAAVSNMNSMRLLIDRLIPYGSINTSTVLASPVPYRHLVP</sequence>
<comment type="caution">
    <text evidence="5">The sequence shown here is derived from an EMBL/GenBank/DDBJ whole genome shotgun (WGS) entry which is preliminary data.</text>
</comment>
<dbReference type="SMART" id="SM00344">
    <property type="entry name" value="HTH_ASNC"/>
    <property type="match status" value="1"/>
</dbReference>
<evidence type="ECO:0000259" key="4">
    <source>
        <dbReference type="PROSITE" id="PS50956"/>
    </source>
</evidence>
<name>A0A1E5L918_9FIRM</name>
<dbReference type="AlphaFoldDB" id="A0A1E5L918"/>
<dbReference type="InterPro" id="IPR011008">
    <property type="entry name" value="Dimeric_a/b-barrel"/>
</dbReference>
<dbReference type="RefSeq" id="WP_069701119.1">
    <property type="nucleotide sequence ID" value="NZ_MJAT01000003.1"/>
</dbReference>
<dbReference type="Gene3D" id="3.30.70.920">
    <property type="match status" value="1"/>
</dbReference>
<evidence type="ECO:0000256" key="3">
    <source>
        <dbReference type="ARBA" id="ARBA00023163"/>
    </source>
</evidence>
<keyword evidence="1" id="KW-0805">Transcription regulation</keyword>
<evidence type="ECO:0000313" key="5">
    <source>
        <dbReference type="EMBL" id="OEH86524.1"/>
    </source>
</evidence>
<dbReference type="OrthoDB" id="34294at2"/>
<dbReference type="InterPro" id="IPR036388">
    <property type="entry name" value="WH-like_DNA-bd_sf"/>
</dbReference>
<dbReference type="Proteomes" id="UP000095255">
    <property type="component" value="Unassembled WGS sequence"/>
</dbReference>
<dbReference type="PANTHER" id="PTHR30154:SF53">
    <property type="entry name" value="HTH-TYPE TRANSCRIPTIONAL REGULATOR LRPC"/>
    <property type="match status" value="1"/>
</dbReference>
<dbReference type="PROSITE" id="PS00519">
    <property type="entry name" value="HTH_ASNC_1"/>
    <property type="match status" value="1"/>
</dbReference>
<reference evidence="5 6" key="1">
    <citation type="submission" date="2016-09" db="EMBL/GenBank/DDBJ databases">
        <title>Desulfuribacillus arsenicus sp. nov., an obligately anaerobic, dissimilatory arsenic- and antimonate-reducing bacterium isolated from anoxic sediments.</title>
        <authorList>
            <person name="Abin C.A."/>
            <person name="Hollibaugh J.T."/>
        </authorList>
    </citation>
    <scope>NUCLEOTIDE SEQUENCE [LARGE SCALE GENOMIC DNA]</scope>
    <source>
        <strain evidence="5 6">MLFW-2</strain>
    </source>
</reference>
<organism evidence="5 6">
    <name type="scientific">Desulfuribacillus stibiiarsenatis</name>
    <dbReference type="NCBI Taxonomy" id="1390249"/>
    <lineage>
        <taxon>Bacteria</taxon>
        <taxon>Bacillati</taxon>
        <taxon>Bacillota</taxon>
        <taxon>Desulfuribacillia</taxon>
        <taxon>Desulfuribacillales</taxon>
        <taxon>Desulfuribacillaceae</taxon>
        <taxon>Desulfuribacillus</taxon>
    </lineage>
</organism>
<dbReference type="Pfam" id="PF13412">
    <property type="entry name" value="HTH_24"/>
    <property type="match status" value="1"/>
</dbReference>
<dbReference type="PROSITE" id="PS50956">
    <property type="entry name" value="HTH_ASNC_2"/>
    <property type="match status" value="1"/>
</dbReference>
<evidence type="ECO:0000256" key="2">
    <source>
        <dbReference type="ARBA" id="ARBA00023125"/>
    </source>
</evidence>
<proteinExistence type="predicted"/>
<keyword evidence="6" id="KW-1185">Reference proteome</keyword>
<accession>A0A1E5L918</accession>
<dbReference type="GO" id="GO:0043565">
    <property type="term" value="F:sequence-specific DNA binding"/>
    <property type="evidence" value="ECO:0007669"/>
    <property type="project" value="InterPro"/>
</dbReference>
<dbReference type="GO" id="GO:0043200">
    <property type="term" value="P:response to amino acid"/>
    <property type="evidence" value="ECO:0007669"/>
    <property type="project" value="TreeGrafter"/>
</dbReference>
<keyword evidence="2" id="KW-0238">DNA-binding</keyword>
<dbReference type="GO" id="GO:0005829">
    <property type="term" value="C:cytosol"/>
    <property type="evidence" value="ECO:0007669"/>
    <property type="project" value="TreeGrafter"/>
</dbReference>